<dbReference type="AlphaFoldDB" id="A0A8X6YCK2"/>
<comment type="caution">
    <text evidence="2">The sequence shown here is derived from an EMBL/GenBank/DDBJ whole genome shotgun (WGS) entry which is preliminary data.</text>
</comment>
<dbReference type="InterPro" id="IPR039999">
    <property type="entry name" value="LYAR"/>
</dbReference>
<dbReference type="InterPro" id="IPR036236">
    <property type="entry name" value="Znf_C2H2_sf"/>
</dbReference>
<dbReference type="OrthoDB" id="21474at2759"/>
<dbReference type="PANTHER" id="PTHR13100">
    <property type="entry name" value="CELL GROWTH-REGULATING NUCLEOLAR PROTEIN LYAR"/>
    <property type="match status" value="1"/>
</dbReference>
<gene>
    <name evidence="2" type="ORF">TNIN_373081</name>
</gene>
<dbReference type="SUPFAM" id="SSF57667">
    <property type="entry name" value="beta-beta-alpha zinc fingers"/>
    <property type="match status" value="1"/>
</dbReference>
<dbReference type="PANTHER" id="PTHR13100:SF10">
    <property type="entry name" value="CELL GROWTH-REGULATING NUCLEOLAR PROTEIN"/>
    <property type="match status" value="1"/>
</dbReference>
<dbReference type="GO" id="GO:0008270">
    <property type="term" value="F:zinc ion binding"/>
    <property type="evidence" value="ECO:0007669"/>
    <property type="project" value="UniProtKB-KW"/>
</dbReference>
<dbReference type="GO" id="GO:0006364">
    <property type="term" value="P:rRNA processing"/>
    <property type="evidence" value="ECO:0007669"/>
    <property type="project" value="TreeGrafter"/>
</dbReference>
<keyword evidence="1" id="KW-0863">Zinc-finger</keyword>
<name>A0A8X6YCK2_9ARAC</name>
<sequence>MAIQAQNDLKTADCHLKIEYNTSVLSGCLYLRALLRRIHVIFIGKMVFFVCSSCGSCLKKNQVENHLAYKCRNSKCVSCMDCLKEFCHTPKIRCRAELHSDEVRQNRGRKNWFCINRVSGVTWGMLETNLFARFDVDVVMSFISI</sequence>
<accession>A0A8X6YCK2</accession>
<dbReference type="GO" id="GO:0000122">
    <property type="term" value="P:negative regulation of transcription by RNA polymerase II"/>
    <property type="evidence" value="ECO:0007669"/>
    <property type="project" value="TreeGrafter"/>
</dbReference>
<dbReference type="EMBL" id="BMAV01016900">
    <property type="protein sequence ID" value="GFY68143.1"/>
    <property type="molecule type" value="Genomic_DNA"/>
</dbReference>
<dbReference type="PROSITE" id="PS51804">
    <property type="entry name" value="ZF_C2HC_LYAR"/>
    <property type="match status" value="1"/>
</dbReference>
<dbReference type="Gene3D" id="3.30.1490.490">
    <property type="match status" value="1"/>
</dbReference>
<dbReference type="GO" id="GO:0003677">
    <property type="term" value="F:DNA binding"/>
    <property type="evidence" value="ECO:0007669"/>
    <property type="project" value="InterPro"/>
</dbReference>
<dbReference type="GO" id="GO:0005730">
    <property type="term" value="C:nucleolus"/>
    <property type="evidence" value="ECO:0007669"/>
    <property type="project" value="TreeGrafter"/>
</dbReference>
<evidence type="ECO:0000256" key="1">
    <source>
        <dbReference type="PROSITE-ProRule" id="PRU01145"/>
    </source>
</evidence>
<protein>
    <submittedName>
        <fullName evidence="2">Uncharacterized protein</fullName>
    </submittedName>
</protein>
<evidence type="ECO:0000313" key="2">
    <source>
        <dbReference type="EMBL" id="GFY68143.1"/>
    </source>
</evidence>
<keyword evidence="1" id="KW-0862">Zinc</keyword>
<keyword evidence="3" id="KW-1185">Reference proteome</keyword>
<organism evidence="2 3">
    <name type="scientific">Trichonephila inaurata madagascariensis</name>
    <dbReference type="NCBI Taxonomy" id="2747483"/>
    <lineage>
        <taxon>Eukaryota</taxon>
        <taxon>Metazoa</taxon>
        <taxon>Ecdysozoa</taxon>
        <taxon>Arthropoda</taxon>
        <taxon>Chelicerata</taxon>
        <taxon>Arachnida</taxon>
        <taxon>Araneae</taxon>
        <taxon>Araneomorphae</taxon>
        <taxon>Entelegynae</taxon>
        <taxon>Araneoidea</taxon>
        <taxon>Nephilidae</taxon>
        <taxon>Trichonephila</taxon>
        <taxon>Trichonephila inaurata</taxon>
    </lineage>
</organism>
<reference evidence="2" key="1">
    <citation type="submission" date="2020-08" db="EMBL/GenBank/DDBJ databases">
        <title>Multicomponent nature underlies the extraordinary mechanical properties of spider dragline silk.</title>
        <authorList>
            <person name="Kono N."/>
            <person name="Nakamura H."/>
            <person name="Mori M."/>
            <person name="Yoshida Y."/>
            <person name="Ohtoshi R."/>
            <person name="Malay A.D."/>
            <person name="Moran D.A.P."/>
            <person name="Tomita M."/>
            <person name="Numata K."/>
            <person name="Arakawa K."/>
        </authorList>
    </citation>
    <scope>NUCLEOTIDE SEQUENCE</scope>
</reference>
<proteinExistence type="predicted"/>
<dbReference type="Proteomes" id="UP000886998">
    <property type="component" value="Unassembled WGS sequence"/>
</dbReference>
<evidence type="ECO:0000313" key="3">
    <source>
        <dbReference type="Proteomes" id="UP000886998"/>
    </source>
</evidence>
<keyword evidence="1" id="KW-0479">Metal-binding</keyword>